<dbReference type="SUPFAM" id="SSF46785">
    <property type="entry name" value="Winged helix' DNA-binding domain"/>
    <property type="match status" value="1"/>
</dbReference>
<evidence type="ECO:0000313" key="6">
    <source>
        <dbReference type="Proteomes" id="UP000254326"/>
    </source>
</evidence>
<dbReference type="GO" id="GO:0003677">
    <property type="term" value="F:DNA binding"/>
    <property type="evidence" value="ECO:0007669"/>
    <property type="project" value="UniProtKB-KW"/>
</dbReference>
<evidence type="ECO:0000256" key="1">
    <source>
        <dbReference type="ARBA" id="ARBA00023015"/>
    </source>
</evidence>
<evidence type="ECO:0000259" key="4">
    <source>
        <dbReference type="PROSITE" id="PS50995"/>
    </source>
</evidence>
<dbReference type="Gene3D" id="1.10.10.10">
    <property type="entry name" value="Winged helix-like DNA-binding domain superfamily/Winged helix DNA-binding domain"/>
    <property type="match status" value="1"/>
</dbReference>
<keyword evidence="3" id="KW-0804">Transcription</keyword>
<reference evidence="5 6" key="1">
    <citation type="submission" date="2018-06" db="EMBL/GenBank/DDBJ databases">
        <title>Marinomonas sp. YLB-05 draft genome sequence.</title>
        <authorList>
            <person name="Yu L."/>
            <person name="Tang X."/>
        </authorList>
    </citation>
    <scope>NUCLEOTIDE SEQUENCE [LARGE SCALE GENOMIC DNA]</scope>
    <source>
        <strain evidence="5 6">YLB-05</strain>
    </source>
</reference>
<dbReference type="PRINTS" id="PR00598">
    <property type="entry name" value="HTHMARR"/>
</dbReference>
<dbReference type="OrthoDB" id="32523at2"/>
<dbReference type="Proteomes" id="UP000254326">
    <property type="component" value="Unassembled WGS sequence"/>
</dbReference>
<proteinExistence type="predicted"/>
<organism evidence="5 6">
    <name type="scientific">Marinomonas piezotolerans</name>
    <dbReference type="NCBI Taxonomy" id="2213058"/>
    <lineage>
        <taxon>Bacteria</taxon>
        <taxon>Pseudomonadati</taxon>
        <taxon>Pseudomonadota</taxon>
        <taxon>Gammaproteobacteria</taxon>
        <taxon>Oceanospirillales</taxon>
        <taxon>Oceanospirillaceae</taxon>
        <taxon>Marinomonas</taxon>
    </lineage>
</organism>
<protein>
    <submittedName>
        <fullName evidence="5">MarR family transcriptional regulator</fullName>
    </submittedName>
</protein>
<dbReference type="PROSITE" id="PS50995">
    <property type="entry name" value="HTH_MARR_2"/>
    <property type="match status" value="1"/>
</dbReference>
<comment type="caution">
    <text evidence="5">The sequence shown here is derived from an EMBL/GenBank/DDBJ whole genome shotgun (WGS) entry which is preliminary data.</text>
</comment>
<gene>
    <name evidence="5" type="ORF">DN730_06175</name>
</gene>
<evidence type="ECO:0000256" key="2">
    <source>
        <dbReference type="ARBA" id="ARBA00023125"/>
    </source>
</evidence>
<dbReference type="InterPro" id="IPR036388">
    <property type="entry name" value="WH-like_DNA-bd_sf"/>
</dbReference>
<dbReference type="GO" id="GO:0006950">
    <property type="term" value="P:response to stress"/>
    <property type="evidence" value="ECO:0007669"/>
    <property type="project" value="TreeGrafter"/>
</dbReference>
<keyword evidence="2" id="KW-0238">DNA-binding</keyword>
<dbReference type="PANTHER" id="PTHR33164:SF64">
    <property type="entry name" value="TRANSCRIPTIONAL REGULATOR SLYA"/>
    <property type="match status" value="1"/>
</dbReference>
<evidence type="ECO:0000313" key="5">
    <source>
        <dbReference type="EMBL" id="RDL45194.1"/>
    </source>
</evidence>
<sequence>MSAIREIGFLITDVKRMMRRQYLKQDMSVTPMQARALVYVSRNEGLRQVALAEILEIQPITTARLIDQLSEDGLVERRPDPKDRRAHCLYLAEGARSRLDEIDLFVENVNQKAVEGMSLEEIEQLTRLLKIMHTNLLDKE</sequence>
<dbReference type="Pfam" id="PF12802">
    <property type="entry name" value="MarR_2"/>
    <property type="match status" value="1"/>
</dbReference>
<dbReference type="GO" id="GO:0003700">
    <property type="term" value="F:DNA-binding transcription factor activity"/>
    <property type="evidence" value="ECO:0007669"/>
    <property type="project" value="InterPro"/>
</dbReference>
<evidence type="ECO:0000256" key="3">
    <source>
        <dbReference type="ARBA" id="ARBA00023163"/>
    </source>
</evidence>
<dbReference type="AlphaFoldDB" id="A0A370UBP8"/>
<accession>A0A370UBP8</accession>
<name>A0A370UBP8_9GAMM</name>
<feature type="domain" description="HTH marR-type" evidence="4">
    <location>
        <begin position="1"/>
        <end position="134"/>
    </location>
</feature>
<dbReference type="PANTHER" id="PTHR33164">
    <property type="entry name" value="TRANSCRIPTIONAL REGULATOR, MARR FAMILY"/>
    <property type="match status" value="1"/>
</dbReference>
<dbReference type="InterPro" id="IPR039422">
    <property type="entry name" value="MarR/SlyA-like"/>
</dbReference>
<dbReference type="SMART" id="SM00347">
    <property type="entry name" value="HTH_MARR"/>
    <property type="match status" value="1"/>
</dbReference>
<dbReference type="RefSeq" id="WP_115467228.1">
    <property type="nucleotide sequence ID" value="NZ_QKRA01000002.1"/>
</dbReference>
<dbReference type="EMBL" id="QKRA01000002">
    <property type="protein sequence ID" value="RDL45194.1"/>
    <property type="molecule type" value="Genomic_DNA"/>
</dbReference>
<dbReference type="InterPro" id="IPR000835">
    <property type="entry name" value="HTH_MarR-typ"/>
</dbReference>
<keyword evidence="1" id="KW-0805">Transcription regulation</keyword>
<dbReference type="InterPro" id="IPR036390">
    <property type="entry name" value="WH_DNA-bd_sf"/>
</dbReference>
<keyword evidence="6" id="KW-1185">Reference proteome</keyword>